<evidence type="ECO:0000313" key="4">
    <source>
        <dbReference type="Proteomes" id="UP001612741"/>
    </source>
</evidence>
<gene>
    <name evidence="3" type="ORF">ACIBG2_04625</name>
</gene>
<dbReference type="RefSeq" id="WP_397078877.1">
    <property type="nucleotide sequence ID" value="NZ_JBITGY010000001.1"/>
</dbReference>
<evidence type="ECO:0000256" key="1">
    <source>
        <dbReference type="SAM" id="MobiDB-lite"/>
    </source>
</evidence>
<comment type="caution">
    <text evidence="3">The sequence shown here is derived from an EMBL/GenBank/DDBJ whole genome shotgun (WGS) entry which is preliminary data.</text>
</comment>
<name>A0ABW7YL71_9ACTN</name>
<keyword evidence="4" id="KW-1185">Reference proteome</keyword>
<reference evidence="3 4" key="1">
    <citation type="submission" date="2024-10" db="EMBL/GenBank/DDBJ databases">
        <title>The Natural Products Discovery Center: Release of the First 8490 Sequenced Strains for Exploring Actinobacteria Biosynthetic Diversity.</title>
        <authorList>
            <person name="Kalkreuter E."/>
            <person name="Kautsar S.A."/>
            <person name="Yang D."/>
            <person name="Bader C.D."/>
            <person name="Teijaro C.N."/>
            <person name="Fluegel L."/>
            <person name="Davis C.M."/>
            <person name="Simpson J.R."/>
            <person name="Lauterbach L."/>
            <person name="Steele A.D."/>
            <person name="Gui C."/>
            <person name="Meng S."/>
            <person name="Li G."/>
            <person name="Viehrig K."/>
            <person name="Ye F."/>
            <person name="Su P."/>
            <person name="Kiefer A.F."/>
            <person name="Nichols A."/>
            <person name="Cepeda A.J."/>
            <person name="Yan W."/>
            <person name="Fan B."/>
            <person name="Jiang Y."/>
            <person name="Adhikari A."/>
            <person name="Zheng C.-J."/>
            <person name="Schuster L."/>
            <person name="Cowan T.M."/>
            <person name="Smanski M.J."/>
            <person name="Chevrette M.G."/>
            <person name="De Carvalho L.P.S."/>
            <person name="Shen B."/>
        </authorList>
    </citation>
    <scope>NUCLEOTIDE SEQUENCE [LARGE SCALE GENOMIC DNA]</scope>
    <source>
        <strain evidence="3 4">NPDC050545</strain>
    </source>
</reference>
<keyword evidence="2" id="KW-0732">Signal</keyword>
<feature type="signal peptide" evidence="2">
    <location>
        <begin position="1"/>
        <end position="29"/>
    </location>
</feature>
<organism evidence="3 4">
    <name type="scientific">Nonomuraea typhae</name>
    <dbReference type="NCBI Taxonomy" id="2603600"/>
    <lineage>
        <taxon>Bacteria</taxon>
        <taxon>Bacillati</taxon>
        <taxon>Actinomycetota</taxon>
        <taxon>Actinomycetes</taxon>
        <taxon>Streptosporangiales</taxon>
        <taxon>Streptosporangiaceae</taxon>
        <taxon>Nonomuraea</taxon>
    </lineage>
</organism>
<protein>
    <submittedName>
        <fullName evidence="3">Uncharacterized protein</fullName>
    </submittedName>
</protein>
<evidence type="ECO:0000313" key="3">
    <source>
        <dbReference type="EMBL" id="MFI6496642.1"/>
    </source>
</evidence>
<dbReference type="EMBL" id="JBITGY010000001">
    <property type="protein sequence ID" value="MFI6496642.1"/>
    <property type="molecule type" value="Genomic_DNA"/>
</dbReference>
<proteinExistence type="predicted"/>
<sequence>MRSGARRILCALCIALLSLGLGFVPAANAGTTPPTPPAVDADGWLTKTPAPAGAELVILSGKKTGADGCVIPIELKATPGDRVVRADETRINLRTCQLEVAVRRGDDVPKTPATQPSPDVATKEAGPAEPAKIEEPAPSQLRPAQKAKAGWTRTTGYFRTWWTDPIGLTVNSTRNNVSWDWNNVNCVSPGWGSANYEWLSGTGWAQLGENFQNLYGCTDQRSESYAHYANQAFCGIAIPAAHVYYPRNYVRGWWNGEMSGYTDSYADSGCSFLLTRHHQLEFS</sequence>
<feature type="region of interest" description="Disordered" evidence="1">
    <location>
        <begin position="104"/>
        <end position="148"/>
    </location>
</feature>
<feature type="chain" id="PRO_5046441750" evidence="2">
    <location>
        <begin position="30"/>
        <end position="283"/>
    </location>
</feature>
<accession>A0ABW7YL71</accession>
<evidence type="ECO:0000256" key="2">
    <source>
        <dbReference type="SAM" id="SignalP"/>
    </source>
</evidence>
<dbReference type="Proteomes" id="UP001612741">
    <property type="component" value="Unassembled WGS sequence"/>
</dbReference>